<organism evidence="5">
    <name type="scientific">Planktothricoides raciborskii GIHE-MW2</name>
    <dbReference type="NCBI Taxonomy" id="2792601"/>
    <lineage>
        <taxon>Bacteria</taxon>
        <taxon>Bacillati</taxon>
        <taxon>Cyanobacteriota</taxon>
        <taxon>Cyanophyceae</taxon>
        <taxon>Oscillatoriophycideae</taxon>
        <taxon>Oscillatoriales</taxon>
        <taxon>Oscillatoriaceae</taxon>
        <taxon>Planktothricoides</taxon>
    </lineage>
</organism>
<evidence type="ECO:0000256" key="3">
    <source>
        <dbReference type="SAM" id="MobiDB-lite"/>
    </source>
</evidence>
<reference evidence="5" key="1">
    <citation type="submission" date="2024-07" db="EMBL/GenBank/DDBJ databases">
        <authorList>
            <person name="Kim Y.J."/>
            <person name="Jeong J.Y."/>
        </authorList>
    </citation>
    <scope>NUCLEOTIDE SEQUENCE</scope>
    <source>
        <strain evidence="5">GIHE-MW2</strain>
    </source>
</reference>
<dbReference type="InterPro" id="IPR051558">
    <property type="entry name" value="Metallophosphoesterase_PAP"/>
</dbReference>
<proteinExistence type="predicted"/>
<dbReference type="AlphaFoldDB" id="A0AAU8JFT8"/>
<dbReference type="Gene3D" id="3.60.21.10">
    <property type="match status" value="1"/>
</dbReference>
<keyword evidence="2" id="KW-0378">Hydrolase</keyword>
<dbReference type="GO" id="GO:0016787">
    <property type="term" value="F:hydrolase activity"/>
    <property type="evidence" value="ECO:0007669"/>
    <property type="project" value="UniProtKB-KW"/>
</dbReference>
<dbReference type="EMBL" id="CP159837">
    <property type="protein sequence ID" value="XCM38095.1"/>
    <property type="molecule type" value="Genomic_DNA"/>
</dbReference>
<sequence>MRLNRRQFLVLAGMIGGCTVAKIGDRTSDSSDASIPSPGEKPLNPAPPGVFAPPRGDLRLVVISDFNSAYGSTTYEPEVERAIALIPDWQPDLVIAGGDMVAGQKLSLTRENLQALWQAFDRHIAAKLRQANLPFGFTIGNHDGSGALDANGQLKFHLDREIAAAYWQDPEHDPGLNWIDRTHFPFYYSFRLTPAAANDEEVFCLVWDASTAKIPPAQLTWVEESLASPVAQNAKLRIAIGHLPLYAVAVGRNKTGEILDNGEQLRRLLERYRVHTYISGHHHAYFPGHRGQLQMLHAGAIGSGPRQLLESDRPGEKTLTVVDIELRSATTSYTTYNLNTLKVLDIQELPRIIIGINGIELRQDISWDRLTPQEISRCQQTLSPSLCEIN</sequence>
<dbReference type="RefSeq" id="WP_054468558.1">
    <property type="nucleotide sequence ID" value="NZ_CP159837.1"/>
</dbReference>
<dbReference type="InterPro" id="IPR004843">
    <property type="entry name" value="Calcineurin-like_PHP"/>
</dbReference>
<dbReference type="InterPro" id="IPR029052">
    <property type="entry name" value="Metallo-depent_PP-like"/>
</dbReference>
<gene>
    <name evidence="5" type="ORF">ABWT76_000921</name>
</gene>
<keyword evidence="1" id="KW-0732">Signal</keyword>
<evidence type="ECO:0000256" key="1">
    <source>
        <dbReference type="ARBA" id="ARBA00022729"/>
    </source>
</evidence>
<name>A0AAU8JFT8_9CYAN</name>
<dbReference type="Pfam" id="PF00149">
    <property type="entry name" value="Metallophos"/>
    <property type="match status" value="1"/>
</dbReference>
<dbReference type="PROSITE" id="PS51257">
    <property type="entry name" value="PROKAR_LIPOPROTEIN"/>
    <property type="match status" value="1"/>
</dbReference>
<dbReference type="PANTHER" id="PTHR10161">
    <property type="entry name" value="TARTRATE-RESISTANT ACID PHOSPHATASE TYPE 5"/>
    <property type="match status" value="1"/>
</dbReference>
<dbReference type="SUPFAM" id="SSF56300">
    <property type="entry name" value="Metallo-dependent phosphatases"/>
    <property type="match status" value="1"/>
</dbReference>
<protein>
    <submittedName>
        <fullName evidence="5">Metallophosphoesterase</fullName>
    </submittedName>
</protein>
<accession>A0AAU8JFT8</accession>
<dbReference type="PANTHER" id="PTHR10161:SF14">
    <property type="entry name" value="TARTRATE-RESISTANT ACID PHOSPHATASE TYPE 5"/>
    <property type="match status" value="1"/>
</dbReference>
<evidence type="ECO:0000256" key="2">
    <source>
        <dbReference type="ARBA" id="ARBA00022801"/>
    </source>
</evidence>
<evidence type="ECO:0000259" key="4">
    <source>
        <dbReference type="Pfam" id="PF00149"/>
    </source>
</evidence>
<evidence type="ECO:0000313" key="5">
    <source>
        <dbReference type="EMBL" id="XCM38095.1"/>
    </source>
</evidence>
<feature type="region of interest" description="Disordered" evidence="3">
    <location>
        <begin position="26"/>
        <end position="50"/>
    </location>
</feature>
<feature type="domain" description="Calcineurin-like phosphoesterase" evidence="4">
    <location>
        <begin position="59"/>
        <end position="285"/>
    </location>
</feature>